<dbReference type="Pfam" id="PF13177">
    <property type="entry name" value="DNA_pol3_delta2"/>
    <property type="match status" value="1"/>
</dbReference>
<reference evidence="1" key="1">
    <citation type="submission" date="2018-05" db="EMBL/GenBank/DDBJ databases">
        <authorList>
            <person name="Lanie J.A."/>
            <person name="Ng W.-L."/>
            <person name="Kazmierczak K.M."/>
            <person name="Andrzejewski T.M."/>
            <person name="Davidsen T.M."/>
            <person name="Wayne K.J."/>
            <person name="Tettelin H."/>
            <person name="Glass J.I."/>
            <person name="Rusch D."/>
            <person name="Podicherti R."/>
            <person name="Tsui H.-C.T."/>
            <person name="Winkler M.E."/>
        </authorList>
    </citation>
    <scope>NUCLEOTIDE SEQUENCE</scope>
</reference>
<dbReference type="GO" id="GO:0006261">
    <property type="term" value="P:DNA-templated DNA replication"/>
    <property type="evidence" value="ECO:0007669"/>
    <property type="project" value="TreeGrafter"/>
</dbReference>
<organism evidence="1">
    <name type="scientific">marine metagenome</name>
    <dbReference type="NCBI Taxonomy" id="408172"/>
    <lineage>
        <taxon>unclassified sequences</taxon>
        <taxon>metagenomes</taxon>
        <taxon>ecological metagenomes</taxon>
    </lineage>
</organism>
<dbReference type="PANTHER" id="PTHR11669">
    <property type="entry name" value="REPLICATION FACTOR C / DNA POLYMERASE III GAMMA-TAU SUBUNIT"/>
    <property type="match status" value="1"/>
</dbReference>
<dbReference type="GO" id="GO:0009360">
    <property type="term" value="C:DNA polymerase III complex"/>
    <property type="evidence" value="ECO:0007669"/>
    <property type="project" value="TreeGrafter"/>
</dbReference>
<dbReference type="NCBIfam" id="NF005677">
    <property type="entry name" value="PRK07471.1"/>
    <property type="match status" value="1"/>
</dbReference>
<evidence type="ECO:0000313" key="1">
    <source>
        <dbReference type="EMBL" id="SVE43991.1"/>
    </source>
</evidence>
<dbReference type="InterPro" id="IPR027417">
    <property type="entry name" value="P-loop_NTPase"/>
</dbReference>
<dbReference type="SUPFAM" id="SSF52540">
    <property type="entry name" value="P-loop containing nucleoside triphosphate hydrolases"/>
    <property type="match status" value="1"/>
</dbReference>
<dbReference type="Gene3D" id="3.40.50.300">
    <property type="entry name" value="P-loop containing nucleotide triphosphate hydrolases"/>
    <property type="match status" value="1"/>
</dbReference>
<proteinExistence type="predicted"/>
<evidence type="ECO:0008006" key="2">
    <source>
        <dbReference type="Google" id="ProtNLM"/>
    </source>
</evidence>
<name>A0A383DHT3_9ZZZZ</name>
<dbReference type="EMBL" id="UINC01217407">
    <property type="protein sequence ID" value="SVE43991.1"/>
    <property type="molecule type" value="Genomic_DNA"/>
</dbReference>
<dbReference type="AlphaFoldDB" id="A0A383DHT3"/>
<feature type="non-terminal residue" evidence="1">
    <location>
        <position position="197"/>
    </location>
</feature>
<protein>
    <recommendedName>
        <fullName evidence="2">AAA+ ATPase domain-containing protein</fullName>
    </recommendedName>
</protein>
<accession>A0A383DHT3</accession>
<gene>
    <name evidence="1" type="ORF">METZ01_LOCUS496845</name>
</gene>
<dbReference type="PANTHER" id="PTHR11669:SF8">
    <property type="entry name" value="DNA POLYMERASE III SUBUNIT DELTA"/>
    <property type="match status" value="1"/>
</dbReference>
<sequence length="197" mass="21884">MAENQEQTTGPIATEELIGHVGAERAFLETAATGRLPHAWLISGPLGIGKMTLAYRMARFRLTQQDGDDLFGPSETLHMDGGNPIFHRVMAGGHGDLRTIEREVNYRTKKRRSDIVVDQIRDLSRFFTMTSAEGGWRVAIIDGADEMNPNAANALLKLLEEPPARSLLLLVCHAPGRLLPTIRSRCRHLILRPLNEV</sequence>
<dbReference type="InterPro" id="IPR050238">
    <property type="entry name" value="DNA_Rep/Repair_Clamp_Loader"/>
</dbReference>